<dbReference type="Gene3D" id="2.40.70.10">
    <property type="entry name" value="Acid Proteases"/>
    <property type="match status" value="1"/>
</dbReference>
<evidence type="ECO:0000313" key="2">
    <source>
        <dbReference type="EMBL" id="MBO0903212.1"/>
    </source>
</evidence>
<accession>A0ABS3J0M1</accession>
<sequence>MHNHLILLAIASVAALAAPSLFERYQAEIMSTRPESLDAGPPLVEAAVPAPAAPVAAGSRETRIPGDGAGHFRTEAVMNGRSVPIIVDTGASTVALDEDTARMLGIRLAAGDFVYEVRTANGVARAARAEIGEVVVGQVSLRHVEATVIRDVALPQALLGMSFLGRLNGYSVENGALTLKE</sequence>
<dbReference type="InterPro" id="IPR034122">
    <property type="entry name" value="Retropepsin-like_bacterial"/>
</dbReference>
<dbReference type="EMBL" id="JAFMPY010000005">
    <property type="protein sequence ID" value="MBO0903212.1"/>
    <property type="molecule type" value="Genomic_DNA"/>
</dbReference>
<organism evidence="2 3">
    <name type="scientific">Jiella sonneratiae</name>
    <dbReference type="NCBI Taxonomy" id="2816856"/>
    <lineage>
        <taxon>Bacteria</taxon>
        <taxon>Pseudomonadati</taxon>
        <taxon>Pseudomonadota</taxon>
        <taxon>Alphaproteobacteria</taxon>
        <taxon>Hyphomicrobiales</taxon>
        <taxon>Aurantimonadaceae</taxon>
        <taxon>Jiella</taxon>
    </lineage>
</organism>
<comment type="caution">
    <text evidence="2">The sequence shown here is derived from an EMBL/GenBank/DDBJ whole genome shotgun (WGS) entry which is preliminary data.</text>
</comment>
<feature type="signal peptide" evidence="1">
    <location>
        <begin position="1"/>
        <end position="17"/>
    </location>
</feature>
<dbReference type="Proteomes" id="UP000664288">
    <property type="component" value="Unassembled WGS sequence"/>
</dbReference>
<dbReference type="RefSeq" id="WP_207349861.1">
    <property type="nucleotide sequence ID" value="NZ_JAFMPY010000005.1"/>
</dbReference>
<dbReference type="Pfam" id="PF13975">
    <property type="entry name" value="gag-asp_proteas"/>
    <property type="match status" value="1"/>
</dbReference>
<keyword evidence="2" id="KW-0378">Hydrolase</keyword>
<dbReference type="NCBIfam" id="TIGR02281">
    <property type="entry name" value="clan_AA_DTGA"/>
    <property type="match status" value="1"/>
</dbReference>
<protein>
    <submittedName>
        <fullName evidence="2">TIGR02281 family clan AA aspartic protease</fullName>
        <ecNumber evidence="2">3.4.23.-</ecNumber>
    </submittedName>
</protein>
<feature type="chain" id="PRO_5046346281" evidence="1">
    <location>
        <begin position="18"/>
        <end position="181"/>
    </location>
</feature>
<dbReference type="SUPFAM" id="SSF50630">
    <property type="entry name" value="Acid proteases"/>
    <property type="match status" value="1"/>
</dbReference>
<keyword evidence="3" id="KW-1185">Reference proteome</keyword>
<dbReference type="InterPro" id="IPR011969">
    <property type="entry name" value="Clan_AA_Asp_peptidase_C"/>
</dbReference>
<keyword evidence="2" id="KW-0645">Protease</keyword>
<dbReference type="GO" id="GO:0008233">
    <property type="term" value="F:peptidase activity"/>
    <property type="evidence" value="ECO:0007669"/>
    <property type="project" value="UniProtKB-KW"/>
</dbReference>
<reference evidence="2 3" key="1">
    <citation type="submission" date="2021-03" db="EMBL/GenBank/DDBJ databases">
        <title>Whole genome sequence of Jiella sp. MQZ13P-4.</title>
        <authorList>
            <person name="Tuo L."/>
        </authorList>
    </citation>
    <scope>NUCLEOTIDE SEQUENCE [LARGE SCALE GENOMIC DNA]</scope>
    <source>
        <strain evidence="2 3">MQZ13P-4</strain>
    </source>
</reference>
<dbReference type="EC" id="3.4.23.-" evidence="2"/>
<evidence type="ECO:0000313" key="3">
    <source>
        <dbReference type="Proteomes" id="UP000664288"/>
    </source>
</evidence>
<evidence type="ECO:0000256" key="1">
    <source>
        <dbReference type="SAM" id="SignalP"/>
    </source>
</evidence>
<name>A0ABS3J0M1_9HYPH</name>
<keyword evidence="1" id="KW-0732">Signal</keyword>
<proteinExistence type="predicted"/>
<gene>
    <name evidence="2" type="ORF">J1C47_06125</name>
</gene>
<dbReference type="GO" id="GO:0006508">
    <property type="term" value="P:proteolysis"/>
    <property type="evidence" value="ECO:0007669"/>
    <property type="project" value="UniProtKB-KW"/>
</dbReference>
<dbReference type="InterPro" id="IPR021109">
    <property type="entry name" value="Peptidase_aspartic_dom_sf"/>
</dbReference>
<dbReference type="CDD" id="cd05483">
    <property type="entry name" value="retropepsin_like_bacteria"/>
    <property type="match status" value="1"/>
</dbReference>